<feature type="region of interest" description="Disordered" evidence="1">
    <location>
        <begin position="1"/>
        <end position="28"/>
    </location>
</feature>
<sequence length="82" mass="8908">MASEEVESPPAGTSTHQKPITSLNNDASDALTIESTSRALSKLTLEALKKRAEDMSEGLRQAMALREKAKGNEVGYENLFLE</sequence>
<feature type="compositionally biased region" description="Polar residues" evidence="1">
    <location>
        <begin position="11"/>
        <end position="28"/>
    </location>
</feature>
<dbReference type="Proteomes" id="UP000784294">
    <property type="component" value="Unassembled WGS sequence"/>
</dbReference>
<evidence type="ECO:0000313" key="2">
    <source>
        <dbReference type="EMBL" id="VEL19090.1"/>
    </source>
</evidence>
<dbReference type="EMBL" id="CAAALY010040035">
    <property type="protein sequence ID" value="VEL19090.1"/>
    <property type="molecule type" value="Genomic_DNA"/>
</dbReference>
<organism evidence="2 3">
    <name type="scientific">Protopolystoma xenopodis</name>
    <dbReference type="NCBI Taxonomy" id="117903"/>
    <lineage>
        <taxon>Eukaryota</taxon>
        <taxon>Metazoa</taxon>
        <taxon>Spiralia</taxon>
        <taxon>Lophotrochozoa</taxon>
        <taxon>Platyhelminthes</taxon>
        <taxon>Monogenea</taxon>
        <taxon>Polyopisthocotylea</taxon>
        <taxon>Polystomatidea</taxon>
        <taxon>Polystomatidae</taxon>
        <taxon>Protopolystoma</taxon>
    </lineage>
</organism>
<gene>
    <name evidence="2" type="ORF">PXEA_LOCUS12530</name>
</gene>
<protein>
    <submittedName>
        <fullName evidence="2">Uncharacterized protein</fullName>
    </submittedName>
</protein>
<evidence type="ECO:0000313" key="3">
    <source>
        <dbReference type="Proteomes" id="UP000784294"/>
    </source>
</evidence>
<comment type="caution">
    <text evidence="2">The sequence shown here is derived from an EMBL/GenBank/DDBJ whole genome shotgun (WGS) entry which is preliminary data.</text>
</comment>
<accession>A0A3S5AFG1</accession>
<reference evidence="2" key="1">
    <citation type="submission" date="2018-11" db="EMBL/GenBank/DDBJ databases">
        <authorList>
            <consortium name="Pathogen Informatics"/>
        </authorList>
    </citation>
    <scope>NUCLEOTIDE SEQUENCE</scope>
</reference>
<evidence type="ECO:0000256" key="1">
    <source>
        <dbReference type="SAM" id="MobiDB-lite"/>
    </source>
</evidence>
<name>A0A3S5AFG1_9PLAT</name>
<proteinExistence type="predicted"/>
<keyword evidence="3" id="KW-1185">Reference proteome</keyword>
<dbReference type="AlphaFoldDB" id="A0A3S5AFG1"/>